<organism evidence="1 2">
    <name type="scientific">Phaseolus vulgaris</name>
    <name type="common">Kidney bean</name>
    <name type="synonym">French bean</name>
    <dbReference type="NCBI Taxonomy" id="3885"/>
    <lineage>
        <taxon>Eukaryota</taxon>
        <taxon>Viridiplantae</taxon>
        <taxon>Streptophyta</taxon>
        <taxon>Embryophyta</taxon>
        <taxon>Tracheophyta</taxon>
        <taxon>Spermatophyta</taxon>
        <taxon>Magnoliopsida</taxon>
        <taxon>eudicotyledons</taxon>
        <taxon>Gunneridae</taxon>
        <taxon>Pentapetalae</taxon>
        <taxon>rosids</taxon>
        <taxon>fabids</taxon>
        <taxon>Fabales</taxon>
        <taxon>Fabaceae</taxon>
        <taxon>Papilionoideae</taxon>
        <taxon>50 kb inversion clade</taxon>
        <taxon>NPAAA clade</taxon>
        <taxon>indigoferoid/millettioid clade</taxon>
        <taxon>Phaseoleae</taxon>
        <taxon>Phaseolus</taxon>
    </lineage>
</organism>
<sequence length="126" mass="14486">MFLNRQLSMFRGPHARFLSTINTTASSNYYHKIKPKPLNTFKFSFSFSLHSSSHGISNILLQLLRRPPPRGAFLRRRLRSRSVAGARAGTRCRSCRIRFELGGRDWSVGCSFNACHLQTLMILDFH</sequence>
<protein>
    <submittedName>
        <fullName evidence="1">Uncharacterized protein</fullName>
    </submittedName>
</protein>
<dbReference type="AlphaFoldDB" id="V7BUW5"/>
<dbReference type="Gramene" id="ESW20845">
    <property type="protein sequence ID" value="ESW20845"/>
    <property type="gene ID" value="PHAVU_005G019500g"/>
</dbReference>
<evidence type="ECO:0000313" key="1">
    <source>
        <dbReference type="EMBL" id="ESW20845.1"/>
    </source>
</evidence>
<reference evidence="2" key="1">
    <citation type="journal article" date="2014" name="Nat. Genet.">
        <title>A reference genome for common bean and genome-wide analysis of dual domestications.</title>
        <authorList>
            <person name="Schmutz J."/>
            <person name="McClean P.E."/>
            <person name="Mamidi S."/>
            <person name="Wu G.A."/>
            <person name="Cannon S.B."/>
            <person name="Grimwood J."/>
            <person name="Jenkins J."/>
            <person name="Shu S."/>
            <person name="Song Q."/>
            <person name="Chavarro C."/>
            <person name="Torres-Torres M."/>
            <person name="Geffroy V."/>
            <person name="Moghaddam S.M."/>
            <person name="Gao D."/>
            <person name="Abernathy B."/>
            <person name="Barry K."/>
            <person name="Blair M."/>
            <person name="Brick M.A."/>
            <person name="Chovatia M."/>
            <person name="Gepts P."/>
            <person name="Goodstein D.M."/>
            <person name="Gonzales M."/>
            <person name="Hellsten U."/>
            <person name="Hyten D.L."/>
            <person name="Jia G."/>
            <person name="Kelly J.D."/>
            <person name="Kudrna D."/>
            <person name="Lee R."/>
            <person name="Richard M.M."/>
            <person name="Miklas P.N."/>
            <person name="Osorno J.M."/>
            <person name="Rodrigues J."/>
            <person name="Thareau V."/>
            <person name="Urrea C.A."/>
            <person name="Wang M."/>
            <person name="Yu Y."/>
            <person name="Zhang M."/>
            <person name="Wing R.A."/>
            <person name="Cregan P.B."/>
            <person name="Rokhsar D.S."/>
            <person name="Jackson S.A."/>
        </authorList>
    </citation>
    <scope>NUCLEOTIDE SEQUENCE [LARGE SCALE GENOMIC DNA]</scope>
    <source>
        <strain evidence="2">cv. G19833</strain>
    </source>
</reference>
<dbReference type="EMBL" id="CM002292">
    <property type="protein sequence ID" value="ESW20845.1"/>
    <property type="molecule type" value="Genomic_DNA"/>
</dbReference>
<keyword evidence="2" id="KW-1185">Reference proteome</keyword>
<dbReference type="Proteomes" id="UP000000226">
    <property type="component" value="Chromosome 5"/>
</dbReference>
<evidence type="ECO:0000313" key="2">
    <source>
        <dbReference type="Proteomes" id="UP000000226"/>
    </source>
</evidence>
<proteinExistence type="predicted"/>
<gene>
    <name evidence="1" type="ORF">PHAVU_005G019500g</name>
</gene>
<name>V7BUW5_PHAVU</name>
<accession>V7BUW5</accession>